<evidence type="ECO:0000256" key="1">
    <source>
        <dbReference type="ARBA" id="ARBA00004651"/>
    </source>
</evidence>
<reference evidence="9 10" key="1">
    <citation type="submission" date="2017-10" db="EMBL/GenBank/DDBJ databases">
        <title>Sequencing the genomes of 1000 actinobacteria strains.</title>
        <authorList>
            <person name="Klenk H.-P."/>
        </authorList>
    </citation>
    <scope>NUCLEOTIDE SEQUENCE [LARGE SCALE GENOMIC DNA]</scope>
    <source>
        <strain evidence="9 10">DSM 21801</strain>
    </source>
</reference>
<dbReference type="GO" id="GO:0008324">
    <property type="term" value="F:monoatomic cation transmembrane transporter activity"/>
    <property type="evidence" value="ECO:0007669"/>
    <property type="project" value="InterPro"/>
</dbReference>
<feature type="transmembrane region" description="Helical" evidence="8">
    <location>
        <begin position="25"/>
        <end position="42"/>
    </location>
</feature>
<accession>A0A2A9CWT6</accession>
<evidence type="ECO:0000256" key="7">
    <source>
        <dbReference type="SAM" id="MobiDB-lite"/>
    </source>
</evidence>
<feature type="region of interest" description="Disordered" evidence="7">
    <location>
        <begin position="190"/>
        <end position="231"/>
    </location>
</feature>
<evidence type="ECO:0000313" key="10">
    <source>
        <dbReference type="Proteomes" id="UP000224915"/>
    </source>
</evidence>
<comment type="subcellular location">
    <subcellularLocation>
        <location evidence="1">Cell membrane</location>
        <topology evidence="1">Multi-pass membrane protein</topology>
    </subcellularLocation>
</comment>
<gene>
    <name evidence="9" type="ORF">ATL40_0141</name>
</gene>
<evidence type="ECO:0000256" key="6">
    <source>
        <dbReference type="ARBA" id="ARBA00023136"/>
    </source>
</evidence>
<keyword evidence="10" id="KW-1185">Reference proteome</keyword>
<proteinExistence type="inferred from homology"/>
<feature type="compositionally biased region" description="Low complexity" evidence="7">
    <location>
        <begin position="211"/>
        <end position="225"/>
    </location>
</feature>
<organism evidence="9 10">
    <name type="scientific">Serinibacter salmoneus</name>
    <dbReference type="NCBI Taxonomy" id="556530"/>
    <lineage>
        <taxon>Bacteria</taxon>
        <taxon>Bacillati</taxon>
        <taxon>Actinomycetota</taxon>
        <taxon>Actinomycetes</taxon>
        <taxon>Micrococcales</taxon>
        <taxon>Beutenbergiaceae</taxon>
        <taxon>Serinibacter</taxon>
    </lineage>
</organism>
<keyword evidence="6 8" id="KW-0472">Membrane</keyword>
<dbReference type="EMBL" id="PDJD01000001">
    <property type="protein sequence ID" value="PFG18601.1"/>
    <property type="molecule type" value="Genomic_DNA"/>
</dbReference>
<keyword evidence="3" id="KW-1003">Cell membrane</keyword>
<protein>
    <submittedName>
        <fullName evidence="9">Multisubunit sodium/proton antiporter MrpE subunit</fullName>
    </submittedName>
</protein>
<comment type="similarity">
    <text evidence="2">Belongs to the CPA3 antiporters (TC 2.A.63) subunit E family.</text>
</comment>
<evidence type="ECO:0000256" key="5">
    <source>
        <dbReference type="ARBA" id="ARBA00022989"/>
    </source>
</evidence>
<keyword evidence="5 8" id="KW-1133">Transmembrane helix</keyword>
<dbReference type="Pfam" id="PF01899">
    <property type="entry name" value="MNHE"/>
    <property type="match status" value="1"/>
</dbReference>
<feature type="transmembrane region" description="Helical" evidence="8">
    <location>
        <begin position="48"/>
        <end position="68"/>
    </location>
</feature>
<evidence type="ECO:0000313" key="9">
    <source>
        <dbReference type="EMBL" id="PFG18601.1"/>
    </source>
</evidence>
<evidence type="ECO:0000256" key="4">
    <source>
        <dbReference type="ARBA" id="ARBA00022692"/>
    </source>
</evidence>
<sequence length="231" mass="24472">MSDLPPPAMTTGADVRASKRLKQRVSWTATAWLALVWVLLWGDFSLANVVVGIVLGLLVQWALPLPLVPFGGRPSLLGVLRLLGRLTRDIVVASAQVVGVALRFGREPTSAVLRVPLRSRSDLYLTLTADLCSVVPGSLIVEAHRATSTLYVHALDVPTAADVERARRTVLEQEARVLYALASPQEIREAGLPPRHLGGPGRGGFRRADVTGAAAPSGTGTGPDANEGGTR</sequence>
<evidence type="ECO:0000256" key="3">
    <source>
        <dbReference type="ARBA" id="ARBA00022475"/>
    </source>
</evidence>
<evidence type="ECO:0000256" key="2">
    <source>
        <dbReference type="ARBA" id="ARBA00006228"/>
    </source>
</evidence>
<name>A0A2A9CWT6_9MICO</name>
<dbReference type="PANTHER" id="PTHR34584:SF1">
    <property type="entry name" value="NA(+)_H(+) ANTIPORTER SUBUNIT E1"/>
    <property type="match status" value="1"/>
</dbReference>
<dbReference type="GO" id="GO:0005886">
    <property type="term" value="C:plasma membrane"/>
    <property type="evidence" value="ECO:0007669"/>
    <property type="project" value="UniProtKB-SubCell"/>
</dbReference>
<dbReference type="InterPro" id="IPR002758">
    <property type="entry name" value="Cation_antiport_E"/>
</dbReference>
<evidence type="ECO:0000256" key="8">
    <source>
        <dbReference type="SAM" id="Phobius"/>
    </source>
</evidence>
<comment type="caution">
    <text evidence="9">The sequence shown here is derived from an EMBL/GenBank/DDBJ whole genome shotgun (WGS) entry which is preliminary data.</text>
</comment>
<dbReference type="Proteomes" id="UP000224915">
    <property type="component" value="Unassembled WGS sequence"/>
</dbReference>
<dbReference type="RefSeq" id="WP_245866549.1">
    <property type="nucleotide sequence ID" value="NZ_PDJD01000001.1"/>
</dbReference>
<dbReference type="NCBIfam" id="NF006521">
    <property type="entry name" value="PRK08965.1-5"/>
    <property type="match status" value="1"/>
</dbReference>
<dbReference type="AlphaFoldDB" id="A0A2A9CWT6"/>
<keyword evidence="4 8" id="KW-0812">Transmembrane</keyword>
<dbReference type="PANTHER" id="PTHR34584">
    <property type="entry name" value="NA(+)/H(+) ANTIPORTER SUBUNIT E1"/>
    <property type="match status" value="1"/>
</dbReference>